<evidence type="ECO:0000256" key="1">
    <source>
        <dbReference type="ARBA" id="ARBA00008416"/>
    </source>
</evidence>
<feature type="binding site" evidence="2">
    <location>
        <position position="83"/>
    </location>
    <ligand>
        <name>Fe cation</name>
        <dbReference type="ChEBI" id="CHEBI:24875"/>
    </ligand>
</feature>
<dbReference type="EMBL" id="RCIY01000076">
    <property type="protein sequence ID" value="TGG79662.1"/>
    <property type="molecule type" value="Genomic_DNA"/>
</dbReference>
<feature type="region of interest" description="Disordered" evidence="4">
    <location>
        <begin position="1"/>
        <end position="25"/>
    </location>
</feature>
<protein>
    <submittedName>
        <fullName evidence="7">Pirin family protein</fullName>
    </submittedName>
</protein>
<sequence length="334" mass="35436">MSNTDIRPPEQTVCTGPATGPAEPDIELLEPREVPLGGPRAMLVGRSLPNRDRRMVGAWCFVDFYGPADITGKPGMQVPSHPHTGLQTVSWLLAGEVWHLDSLGSRQLVRPGELNLMTAGAGIAHSEQSPPGHSGTLHGIQLWVAQPERDRNGPAHFDHHAALPTLTEPAGSITVLMGELAGAVSPARTYTPLVGADIRLGAGGRLTVPLEPGFEHAVLATGGPLSAEGHAVPPGAMLYLGRGRRGVRLEAEAPAGALLIGGVPFEDPLVMWWNFVARTHEEIVEARAQWEAERTSNGRGGARFGTVAGYEGPALPAPALPATPLRPRPRYRSR</sequence>
<dbReference type="PANTHER" id="PTHR13903:SF8">
    <property type="entry name" value="PIRIN"/>
    <property type="match status" value="1"/>
</dbReference>
<organism evidence="7 8">
    <name type="scientific">Streptomyces albus</name>
    <dbReference type="NCBI Taxonomy" id="1888"/>
    <lineage>
        <taxon>Bacteria</taxon>
        <taxon>Bacillati</taxon>
        <taxon>Actinomycetota</taxon>
        <taxon>Actinomycetes</taxon>
        <taxon>Kitasatosporales</taxon>
        <taxon>Streptomycetaceae</taxon>
        <taxon>Streptomyces</taxon>
    </lineage>
</organism>
<feature type="region of interest" description="Disordered" evidence="4">
    <location>
        <begin position="312"/>
        <end position="334"/>
    </location>
</feature>
<feature type="domain" description="Pirin C-terminal" evidence="6">
    <location>
        <begin position="196"/>
        <end position="294"/>
    </location>
</feature>
<dbReference type="Pfam" id="PF05726">
    <property type="entry name" value="Pirin_C"/>
    <property type="match status" value="1"/>
</dbReference>
<accession>A0A8H1LCY0</accession>
<dbReference type="CDD" id="cd02247">
    <property type="entry name" value="cupin_pirin_C"/>
    <property type="match status" value="1"/>
</dbReference>
<comment type="similarity">
    <text evidence="1 3">Belongs to the pirin family.</text>
</comment>
<dbReference type="SUPFAM" id="SSF51182">
    <property type="entry name" value="RmlC-like cupins"/>
    <property type="match status" value="1"/>
</dbReference>
<dbReference type="GO" id="GO:0046872">
    <property type="term" value="F:metal ion binding"/>
    <property type="evidence" value="ECO:0007669"/>
    <property type="project" value="UniProtKB-KW"/>
</dbReference>
<evidence type="ECO:0000313" key="8">
    <source>
        <dbReference type="Proteomes" id="UP000298111"/>
    </source>
</evidence>
<dbReference type="InterPro" id="IPR014710">
    <property type="entry name" value="RmlC-like_jellyroll"/>
</dbReference>
<dbReference type="Pfam" id="PF02678">
    <property type="entry name" value="Pirin"/>
    <property type="match status" value="1"/>
</dbReference>
<feature type="binding site" evidence="2">
    <location>
        <position position="81"/>
    </location>
    <ligand>
        <name>Fe cation</name>
        <dbReference type="ChEBI" id="CHEBI:24875"/>
    </ligand>
</feature>
<keyword evidence="2" id="KW-0408">Iron</keyword>
<dbReference type="Gene3D" id="2.60.120.10">
    <property type="entry name" value="Jelly Rolls"/>
    <property type="match status" value="2"/>
</dbReference>
<dbReference type="InterPro" id="IPR008778">
    <property type="entry name" value="Pirin_C_dom"/>
</dbReference>
<comment type="caution">
    <text evidence="7">The sequence shown here is derived from an EMBL/GenBank/DDBJ whole genome shotgun (WGS) entry which is preliminary data.</text>
</comment>
<dbReference type="PIRSF" id="PIRSF006232">
    <property type="entry name" value="Pirin"/>
    <property type="match status" value="1"/>
</dbReference>
<keyword evidence="2" id="KW-0479">Metal-binding</keyword>
<feature type="binding site" evidence="2">
    <location>
        <position position="125"/>
    </location>
    <ligand>
        <name>Fe cation</name>
        <dbReference type="ChEBI" id="CHEBI:24875"/>
    </ligand>
</feature>
<proteinExistence type="inferred from homology"/>
<dbReference type="InterPro" id="IPR011051">
    <property type="entry name" value="RmlC_Cupin_sf"/>
</dbReference>
<dbReference type="Proteomes" id="UP000298111">
    <property type="component" value="Unassembled WGS sequence"/>
</dbReference>
<dbReference type="PANTHER" id="PTHR13903">
    <property type="entry name" value="PIRIN-RELATED"/>
    <property type="match status" value="1"/>
</dbReference>
<evidence type="ECO:0000256" key="3">
    <source>
        <dbReference type="RuleBase" id="RU003457"/>
    </source>
</evidence>
<feature type="domain" description="Pirin N-terminal" evidence="5">
    <location>
        <begin position="47"/>
        <end position="144"/>
    </location>
</feature>
<evidence type="ECO:0000256" key="4">
    <source>
        <dbReference type="SAM" id="MobiDB-lite"/>
    </source>
</evidence>
<dbReference type="RefSeq" id="WP_135567374.1">
    <property type="nucleotide sequence ID" value="NZ_CP103060.1"/>
</dbReference>
<comment type="cofactor">
    <cofactor evidence="2">
        <name>Fe cation</name>
        <dbReference type="ChEBI" id="CHEBI:24875"/>
    </cofactor>
    <text evidence="2">Binds 1 Fe cation per subunit.</text>
</comment>
<evidence type="ECO:0000259" key="6">
    <source>
        <dbReference type="Pfam" id="PF05726"/>
    </source>
</evidence>
<evidence type="ECO:0000313" key="7">
    <source>
        <dbReference type="EMBL" id="TGG79662.1"/>
    </source>
</evidence>
<evidence type="ECO:0000256" key="2">
    <source>
        <dbReference type="PIRSR" id="PIRSR006232-1"/>
    </source>
</evidence>
<name>A0A8H1LCY0_9ACTN</name>
<dbReference type="InterPro" id="IPR003829">
    <property type="entry name" value="Pirin_N_dom"/>
</dbReference>
<dbReference type="GeneID" id="75185778"/>
<dbReference type="AlphaFoldDB" id="A0A8H1LCY0"/>
<gene>
    <name evidence="7" type="ORF">D8771_23260</name>
</gene>
<feature type="binding site" evidence="2">
    <location>
        <position position="127"/>
    </location>
    <ligand>
        <name>Fe cation</name>
        <dbReference type="ChEBI" id="CHEBI:24875"/>
    </ligand>
</feature>
<reference evidence="7 8" key="1">
    <citation type="submission" date="2018-10" db="EMBL/GenBank/DDBJ databases">
        <title>Isolation of pseudouridimycin from Streptomyces albus DSM 40763.</title>
        <authorList>
            <person name="Rosenqvist P."/>
            <person name="Metsae-Ketelae M."/>
            <person name="Virta P."/>
        </authorList>
    </citation>
    <scope>NUCLEOTIDE SEQUENCE [LARGE SCALE GENOMIC DNA]</scope>
    <source>
        <strain evidence="7 8">DSM 40763</strain>
    </source>
</reference>
<dbReference type="InterPro" id="IPR012093">
    <property type="entry name" value="Pirin"/>
</dbReference>
<evidence type="ECO:0000259" key="5">
    <source>
        <dbReference type="Pfam" id="PF02678"/>
    </source>
</evidence>
<feature type="compositionally biased region" description="Pro residues" evidence="4">
    <location>
        <begin position="315"/>
        <end position="326"/>
    </location>
</feature>